<dbReference type="PROSITE" id="PS50279">
    <property type="entry name" value="BPTI_KUNITZ_2"/>
    <property type="match status" value="1"/>
</dbReference>
<protein>
    <recommendedName>
        <fullName evidence="6">BPTI/Kunitz inhibitor domain-containing protein</fullName>
    </recommendedName>
</protein>
<dbReference type="InterPro" id="IPR002223">
    <property type="entry name" value="Kunitz_BPTI"/>
</dbReference>
<evidence type="ECO:0000256" key="5">
    <source>
        <dbReference type="ARBA" id="ARBA00023157"/>
    </source>
</evidence>
<keyword evidence="5" id="KW-1015">Disulfide bond</keyword>
<keyword evidence="8" id="KW-1185">Reference proteome</keyword>
<name>A0A673B5K1_9TELE</name>
<dbReference type="PANTHER" id="PTHR10083">
    <property type="entry name" value="KUNITZ-TYPE PROTEASE INHIBITOR-RELATED"/>
    <property type="match status" value="1"/>
</dbReference>
<dbReference type="GO" id="GO:0004867">
    <property type="term" value="F:serine-type endopeptidase inhibitor activity"/>
    <property type="evidence" value="ECO:0007669"/>
    <property type="project" value="UniProtKB-KW"/>
</dbReference>
<dbReference type="InterPro" id="IPR020901">
    <property type="entry name" value="Prtase_inh_Kunz-CS"/>
</dbReference>
<dbReference type="Ensembl" id="ENSSORT00005038065.1">
    <property type="protein sequence ID" value="ENSSORP00005037095.1"/>
    <property type="gene ID" value="ENSSORG00005017418.1"/>
</dbReference>
<dbReference type="Proteomes" id="UP000472271">
    <property type="component" value="Chromosome 12"/>
</dbReference>
<dbReference type="InParanoid" id="A0A673B5K1"/>
<evidence type="ECO:0000313" key="7">
    <source>
        <dbReference type="Ensembl" id="ENSSORP00005037095.1"/>
    </source>
</evidence>
<dbReference type="FunFam" id="4.10.410.10:FF:000011">
    <property type="entry name" value="Tissue factor pathway inhibitor"/>
    <property type="match status" value="1"/>
</dbReference>
<reference evidence="7" key="2">
    <citation type="submission" date="2025-08" db="UniProtKB">
        <authorList>
            <consortium name="Ensembl"/>
        </authorList>
    </citation>
    <scope>IDENTIFICATION</scope>
</reference>
<proteinExistence type="predicted"/>
<sequence>FKTIPYLTGPCRAYFRRYYYDTNSKTCKVFIYGGCKGNLNNFETMSKCLQTCQPEGEKWKTNYFFFFFFFKFIIYVDDNLQIKSMNWANYS</sequence>
<evidence type="ECO:0000256" key="3">
    <source>
        <dbReference type="ARBA" id="ARBA00022690"/>
    </source>
</evidence>
<dbReference type="Gene3D" id="4.10.410.10">
    <property type="entry name" value="Pancreatic trypsin inhibitor Kunitz domain"/>
    <property type="match status" value="1"/>
</dbReference>
<accession>A0A673B5K1</accession>
<evidence type="ECO:0000256" key="4">
    <source>
        <dbReference type="ARBA" id="ARBA00022900"/>
    </source>
</evidence>
<evidence type="ECO:0000313" key="8">
    <source>
        <dbReference type="Proteomes" id="UP000472271"/>
    </source>
</evidence>
<dbReference type="Pfam" id="PF00014">
    <property type="entry name" value="Kunitz_BPTI"/>
    <property type="match status" value="1"/>
</dbReference>
<dbReference type="InterPro" id="IPR036880">
    <property type="entry name" value="Kunitz_BPTI_sf"/>
</dbReference>
<evidence type="ECO:0000256" key="2">
    <source>
        <dbReference type="ARBA" id="ARBA00022525"/>
    </source>
</evidence>
<dbReference type="AlphaFoldDB" id="A0A673B5K1"/>
<feature type="domain" description="BPTI/Kunitz inhibitor" evidence="6">
    <location>
        <begin position="2"/>
        <end position="52"/>
    </location>
</feature>
<dbReference type="InterPro" id="IPR050098">
    <property type="entry name" value="TFPI/VKTCI-like"/>
</dbReference>
<dbReference type="PANTHER" id="PTHR10083:SF328">
    <property type="entry name" value="TISSUE FACTOR PATHWAY INHIBITOR"/>
    <property type="match status" value="1"/>
</dbReference>
<evidence type="ECO:0000259" key="6">
    <source>
        <dbReference type="PROSITE" id="PS50279"/>
    </source>
</evidence>
<dbReference type="PROSITE" id="PS00280">
    <property type="entry name" value="BPTI_KUNITZ_1"/>
    <property type="match status" value="1"/>
</dbReference>
<dbReference type="SMART" id="SM00131">
    <property type="entry name" value="KU"/>
    <property type="match status" value="1"/>
</dbReference>
<dbReference type="GO" id="GO:0005615">
    <property type="term" value="C:extracellular space"/>
    <property type="evidence" value="ECO:0007669"/>
    <property type="project" value="TreeGrafter"/>
</dbReference>
<organism evidence="7 8">
    <name type="scientific">Sphaeramia orbicularis</name>
    <name type="common">orbiculate cardinalfish</name>
    <dbReference type="NCBI Taxonomy" id="375764"/>
    <lineage>
        <taxon>Eukaryota</taxon>
        <taxon>Metazoa</taxon>
        <taxon>Chordata</taxon>
        <taxon>Craniata</taxon>
        <taxon>Vertebrata</taxon>
        <taxon>Euteleostomi</taxon>
        <taxon>Actinopterygii</taxon>
        <taxon>Neopterygii</taxon>
        <taxon>Teleostei</taxon>
        <taxon>Neoteleostei</taxon>
        <taxon>Acanthomorphata</taxon>
        <taxon>Gobiaria</taxon>
        <taxon>Kurtiformes</taxon>
        <taxon>Apogonoidei</taxon>
        <taxon>Apogonidae</taxon>
        <taxon>Apogoninae</taxon>
        <taxon>Sphaeramia</taxon>
    </lineage>
</organism>
<reference evidence="7" key="1">
    <citation type="submission" date="2019-06" db="EMBL/GenBank/DDBJ databases">
        <authorList>
            <consortium name="Wellcome Sanger Institute Data Sharing"/>
        </authorList>
    </citation>
    <scope>NUCLEOTIDE SEQUENCE [LARGE SCALE GENOMIC DNA]</scope>
</reference>
<reference evidence="7" key="3">
    <citation type="submission" date="2025-09" db="UniProtKB">
        <authorList>
            <consortium name="Ensembl"/>
        </authorList>
    </citation>
    <scope>IDENTIFICATION</scope>
</reference>
<evidence type="ECO:0000256" key="1">
    <source>
        <dbReference type="ARBA" id="ARBA00004613"/>
    </source>
</evidence>
<keyword evidence="2" id="KW-0964">Secreted</keyword>
<comment type="subcellular location">
    <subcellularLocation>
        <location evidence="1">Secreted</location>
    </subcellularLocation>
</comment>
<dbReference type="SUPFAM" id="SSF57362">
    <property type="entry name" value="BPTI-like"/>
    <property type="match status" value="1"/>
</dbReference>
<dbReference type="PRINTS" id="PR00759">
    <property type="entry name" value="BASICPTASE"/>
</dbReference>
<keyword evidence="3" id="KW-0646">Protease inhibitor</keyword>
<keyword evidence="4" id="KW-0722">Serine protease inhibitor</keyword>